<gene>
    <name evidence="7" type="ORF">MUK42_15456</name>
</gene>
<keyword evidence="5" id="KW-0472">Membrane</keyword>
<feature type="transmembrane region" description="Helical" evidence="5">
    <location>
        <begin position="271"/>
        <end position="294"/>
    </location>
</feature>
<dbReference type="PANTHER" id="PTHR23012:SF215">
    <property type="entry name" value="RING_FYVE_PHD ZINC FINGER SUPERFAMILY PROTEIN"/>
    <property type="match status" value="1"/>
</dbReference>
<keyword evidence="8" id="KW-1185">Reference proteome</keyword>
<dbReference type="InterPro" id="IPR033275">
    <property type="entry name" value="MARCH-like"/>
</dbReference>
<dbReference type="EMBL" id="CP097510">
    <property type="protein sequence ID" value="URE32233.1"/>
    <property type="molecule type" value="Genomic_DNA"/>
</dbReference>
<feature type="region of interest" description="Disordered" evidence="4">
    <location>
        <begin position="93"/>
        <end position="112"/>
    </location>
</feature>
<keyword evidence="3" id="KW-0862">Zinc</keyword>
<dbReference type="OrthoDB" id="264354at2759"/>
<dbReference type="Pfam" id="PF12906">
    <property type="entry name" value="RINGv"/>
    <property type="match status" value="1"/>
</dbReference>
<dbReference type="InterPro" id="IPR011016">
    <property type="entry name" value="Znf_RING-CH"/>
</dbReference>
<keyword evidence="1" id="KW-0479">Metal-binding</keyword>
<keyword evidence="5" id="KW-1133">Transmembrane helix</keyword>
<dbReference type="GO" id="GO:0008270">
    <property type="term" value="F:zinc ion binding"/>
    <property type="evidence" value="ECO:0007669"/>
    <property type="project" value="UniProtKB-KW"/>
</dbReference>
<feature type="domain" description="RING-CH-type" evidence="6">
    <location>
        <begin position="115"/>
        <end position="175"/>
    </location>
</feature>
<dbReference type="FunFam" id="3.30.40.10:FF:000146">
    <property type="entry name" value="RING/FYVE/PHD zinc finger protein"/>
    <property type="match status" value="1"/>
</dbReference>
<organism evidence="7 8">
    <name type="scientific">Musa troglodytarum</name>
    <name type="common">fe'i banana</name>
    <dbReference type="NCBI Taxonomy" id="320322"/>
    <lineage>
        <taxon>Eukaryota</taxon>
        <taxon>Viridiplantae</taxon>
        <taxon>Streptophyta</taxon>
        <taxon>Embryophyta</taxon>
        <taxon>Tracheophyta</taxon>
        <taxon>Spermatophyta</taxon>
        <taxon>Magnoliopsida</taxon>
        <taxon>Liliopsida</taxon>
        <taxon>Zingiberales</taxon>
        <taxon>Musaceae</taxon>
        <taxon>Musa</taxon>
    </lineage>
</organism>
<evidence type="ECO:0000256" key="4">
    <source>
        <dbReference type="SAM" id="MobiDB-lite"/>
    </source>
</evidence>
<evidence type="ECO:0000256" key="1">
    <source>
        <dbReference type="ARBA" id="ARBA00022723"/>
    </source>
</evidence>
<dbReference type="InterPro" id="IPR013083">
    <property type="entry name" value="Znf_RING/FYVE/PHD"/>
</dbReference>
<dbReference type="PANTHER" id="PTHR23012">
    <property type="entry name" value="RING/FYVE/PHD ZINC FINGER DOMAIN-CONTAINING"/>
    <property type="match status" value="1"/>
</dbReference>
<protein>
    <submittedName>
        <fullName evidence="7">Zinc finger C3HC4 type</fullName>
    </submittedName>
</protein>
<dbReference type="Gene3D" id="3.30.40.10">
    <property type="entry name" value="Zinc/RING finger domain, C3HC4 (zinc finger)"/>
    <property type="match status" value="1"/>
</dbReference>
<evidence type="ECO:0000259" key="6">
    <source>
        <dbReference type="PROSITE" id="PS51292"/>
    </source>
</evidence>
<dbReference type="GO" id="GO:0016567">
    <property type="term" value="P:protein ubiquitination"/>
    <property type="evidence" value="ECO:0007669"/>
    <property type="project" value="TreeGrafter"/>
</dbReference>
<sequence>MYPNSNDYIRKTPFYLSTWPNTDHSVGRLHTTNAEVEAFFHRLLPLPRRIQEGNLLWLRRRKKMGDHVVLHVDRLLTPQTIGMTRGEDGSMATSIASSCNDQKGKEESTVGEEDEPLILMVDCRICQEEDHIKNLEAPCACSGSLKYAHRACVQRWCSEKGDITCEICREQYKPGYIAPPRVHSDETMINVNSSWVITGSQLNLHDPRVLAMTTSRGHLVEAEYAGLATDSGGAACFRPAALILMTILLLRHALIITNYDGDDDYDDDASTYISFFLLRIVGILFPCYIMVWIISILQQWRQRQEAAALAATEVSFILQSGQQRSLHLTLAPDSPATPPHESQQ</sequence>
<dbReference type="Pfam" id="PF12428">
    <property type="entry name" value="DUF3675"/>
    <property type="match status" value="1"/>
</dbReference>
<reference evidence="7" key="1">
    <citation type="submission" date="2022-05" db="EMBL/GenBank/DDBJ databases">
        <title>The Musa troglodytarum L. genome provides insights into the mechanism of non-climacteric behaviour and enrichment of carotenoids.</title>
        <authorList>
            <person name="Wang J."/>
        </authorList>
    </citation>
    <scope>NUCLEOTIDE SEQUENCE</scope>
    <source>
        <tissue evidence="7">Leaf</tissue>
    </source>
</reference>
<evidence type="ECO:0000256" key="5">
    <source>
        <dbReference type="SAM" id="Phobius"/>
    </source>
</evidence>
<proteinExistence type="predicted"/>
<dbReference type="Proteomes" id="UP001055439">
    <property type="component" value="Chromosome 8"/>
</dbReference>
<evidence type="ECO:0000313" key="7">
    <source>
        <dbReference type="EMBL" id="URE32233.1"/>
    </source>
</evidence>
<dbReference type="CDD" id="cd16495">
    <property type="entry name" value="RING_CH-C4HC3_MARCH"/>
    <property type="match status" value="1"/>
</dbReference>
<feature type="transmembrane region" description="Helical" evidence="5">
    <location>
        <begin position="240"/>
        <end position="259"/>
    </location>
</feature>
<dbReference type="SMART" id="SM00744">
    <property type="entry name" value="RINGv"/>
    <property type="match status" value="1"/>
</dbReference>
<dbReference type="SUPFAM" id="SSF57850">
    <property type="entry name" value="RING/U-box"/>
    <property type="match status" value="1"/>
</dbReference>
<dbReference type="GO" id="GO:0016020">
    <property type="term" value="C:membrane"/>
    <property type="evidence" value="ECO:0007669"/>
    <property type="project" value="TreeGrafter"/>
</dbReference>
<keyword evidence="2" id="KW-0863">Zinc-finger</keyword>
<dbReference type="GO" id="GO:0004842">
    <property type="term" value="F:ubiquitin-protein transferase activity"/>
    <property type="evidence" value="ECO:0007669"/>
    <property type="project" value="TreeGrafter"/>
</dbReference>
<evidence type="ECO:0000256" key="3">
    <source>
        <dbReference type="ARBA" id="ARBA00022833"/>
    </source>
</evidence>
<evidence type="ECO:0000256" key="2">
    <source>
        <dbReference type="ARBA" id="ARBA00022771"/>
    </source>
</evidence>
<dbReference type="PROSITE" id="PS51292">
    <property type="entry name" value="ZF_RING_CH"/>
    <property type="match status" value="1"/>
</dbReference>
<accession>A0A9E7HJF8</accession>
<keyword evidence="5" id="KW-0812">Transmembrane</keyword>
<dbReference type="InterPro" id="IPR022143">
    <property type="entry name" value="DUF3675"/>
</dbReference>
<name>A0A9E7HJF8_9LILI</name>
<evidence type="ECO:0000313" key="8">
    <source>
        <dbReference type="Proteomes" id="UP001055439"/>
    </source>
</evidence>
<dbReference type="AlphaFoldDB" id="A0A9E7HJF8"/>